<proteinExistence type="predicted"/>
<accession>A0A8H5BVS4</accession>
<sequence>MNTSQSNSALTTAHGIHFYIVFDVQDPPKALKTPGDRPPGSSSLAGIRSIAVRPTSQFPNDPLPHNLCTIKESNFSIRQPLRSTPAAGAKSAVGMEAYSGVYAAIDLGLDRPIYAQFRAWERV</sequence>
<reference evidence="1 2" key="1">
    <citation type="journal article" date="2020" name="ISME J.">
        <title>Uncovering the hidden diversity of litter-decomposition mechanisms in mushroom-forming fungi.</title>
        <authorList>
            <person name="Floudas D."/>
            <person name="Bentzer J."/>
            <person name="Ahren D."/>
            <person name="Johansson T."/>
            <person name="Persson P."/>
            <person name="Tunlid A."/>
        </authorList>
    </citation>
    <scope>NUCLEOTIDE SEQUENCE [LARGE SCALE GENOMIC DNA]</scope>
    <source>
        <strain evidence="1 2">CBS 175.51</strain>
    </source>
</reference>
<name>A0A8H5BVS4_9AGAR</name>
<keyword evidence="2" id="KW-1185">Reference proteome</keyword>
<dbReference type="Proteomes" id="UP000541558">
    <property type="component" value="Unassembled WGS sequence"/>
</dbReference>
<dbReference type="EMBL" id="JAACJK010000116">
    <property type="protein sequence ID" value="KAF5330228.1"/>
    <property type="molecule type" value="Genomic_DNA"/>
</dbReference>
<organism evidence="1 2">
    <name type="scientific">Ephemerocybe angulata</name>
    <dbReference type="NCBI Taxonomy" id="980116"/>
    <lineage>
        <taxon>Eukaryota</taxon>
        <taxon>Fungi</taxon>
        <taxon>Dikarya</taxon>
        <taxon>Basidiomycota</taxon>
        <taxon>Agaricomycotina</taxon>
        <taxon>Agaricomycetes</taxon>
        <taxon>Agaricomycetidae</taxon>
        <taxon>Agaricales</taxon>
        <taxon>Agaricineae</taxon>
        <taxon>Psathyrellaceae</taxon>
        <taxon>Ephemerocybe</taxon>
    </lineage>
</organism>
<gene>
    <name evidence="1" type="ORF">D9611_010603</name>
</gene>
<dbReference type="AlphaFoldDB" id="A0A8H5BVS4"/>
<protein>
    <submittedName>
        <fullName evidence="1">Uncharacterized protein</fullName>
    </submittedName>
</protein>
<comment type="caution">
    <text evidence="1">The sequence shown here is derived from an EMBL/GenBank/DDBJ whole genome shotgun (WGS) entry which is preliminary data.</text>
</comment>
<evidence type="ECO:0000313" key="1">
    <source>
        <dbReference type="EMBL" id="KAF5330228.1"/>
    </source>
</evidence>
<evidence type="ECO:0000313" key="2">
    <source>
        <dbReference type="Proteomes" id="UP000541558"/>
    </source>
</evidence>